<protein>
    <recommendedName>
        <fullName evidence="4">Lipoprotein</fullName>
    </recommendedName>
</protein>
<accession>A0A9W6IMJ4</accession>
<evidence type="ECO:0008006" key="4">
    <source>
        <dbReference type="Google" id="ProtNLM"/>
    </source>
</evidence>
<reference evidence="2" key="2">
    <citation type="submission" date="2023-01" db="EMBL/GenBank/DDBJ databases">
        <authorList>
            <person name="Sun Q."/>
            <person name="Evtushenko L."/>
        </authorList>
    </citation>
    <scope>NUCLEOTIDE SEQUENCE</scope>
    <source>
        <strain evidence="2">VKM B-1513</strain>
    </source>
</reference>
<dbReference type="RefSeq" id="WP_271187432.1">
    <property type="nucleotide sequence ID" value="NZ_BSFE01000008.1"/>
</dbReference>
<reference evidence="2" key="1">
    <citation type="journal article" date="2014" name="Int. J. Syst. Evol. Microbiol.">
        <title>Complete genome sequence of Corynebacterium casei LMG S-19264T (=DSM 44701T), isolated from a smear-ripened cheese.</title>
        <authorList>
            <consortium name="US DOE Joint Genome Institute (JGI-PGF)"/>
            <person name="Walter F."/>
            <person name="Albersmeier A."/>
            <person name="Kalinowski J."/>
            <person name="Ruckert C."/>
        </authorList>
    </citation>
    <scope>NUCLEOTIDE SEQUENCE</scope>
    <source>
        <strain evidence="2">VKM B-1513</strain>
    </source>
</reference>
<feature type="signal peptide" evidence="1">
    <location>
        <begin position="1"/>
        <end position="20"/>
    </location>
</feature>
<feature type="chain" id="PRO_5040922254" description="Lipoprotein" evidence="1">
    <location>
        <begin position="21"/>
        <end position="156"/>
    </location>
</feature>
<proteinExistence type="predicted"/>
<sequence>MKTVYCLAFALVIAACSAPQEDGGTAATSGYDADNLATSQACFSETPSVLLEPGQTLIERGPSGVVLVSHARGGAPADYAFNIATLPEAQRQQIDAAAADFFRTAGELYDVTTDAVIYHRARDGAFCAVIRDDAAGQALVDAAEAVDAARPDTPDE</sequence>
<dbReference type="AlphaFoldDB" id="A0A9W6IMJ4"/>
<organism evidence="2 3">
    <name type="scientific">Maricaulis virginensis</name>
    <dbReference type="NCBI Taxonomy" id="144022"/>
    <lineage>
        <taxon>Bacteria</taxon>
        <taxon>Pseudomonadati</taxon>
        <taxon>Pseudomonadota</taxon>
        <taxon>Alphaproteobacteria</taxon>
        <taxon>Maricaulales</taxon>
        <taxon>Maricaulaceae</taxon>
        <taxon>Maricaulis</taxon>
    </lineage>
</organism>
<dbReference type="PROSITE" id="PS51257">
    <property type="entry name" value="PROKAR_LIPOPROTEIN"/>
    <property type="match status" value="1"/>
</dbReference>
<evidence type="ECO:0000313" key="2">
    <source>
        <dbReference type="EMBL" id="GLK53072.1"/>
    </source>
</evidence>
<name>A0A9W6IMJ4_9PROT</name>
<dbReference type="EMBL" id="BSFE01000008">
    <property type="protein sequence ID" value="GLK53072.1"/>
    <property type="molecule type" value="Genomic_DNA"/>
</dbReference>
<keyword evidence="3" id="KW-1185">Reference proteome</keyword>
<evidence type="ECO:0000313" key="3">
    <source>
        <dbReference type="Proteomes" id="UP001143486"/>
    </source>
</evidence>
<gene>
    <name evidence="2" type="ORF">GCM10017621_25800</name>
</gene>
<dbReference type="Proteomes" id="UP001143486">
    <property type="component" value="Unassembled WGS sequence"/>
</dbReference>
<evidence type="ECO:0000256" key="1">
    <source>
        <dbReference type="SAM" id="SignalP"/>
    </source>
</evidence>
<comment type="caution">
    <text evidence="2">The sequence shown here is derived from an EMBL/GenBank/DDBJ whole genome shotgun (WGS) entry which is preliminary data.</text>
</comment>
<keyword evidence="1" id="KW-0732">Signal</keyword>